<evidence type="ECO:0000259" key="7">
    <source>
        <dbReference type="Pfam" id="PF13190"/>
    </source>
</evidence>
<dbReference type="EMBL" id="CP003531">
    <property type="protein sequence ID" value="AFK51212.1"/>
    <property type="molecule type" value="Genomic_DNA"/>
</dbReference>
<dbReference type="AlphaFoldDB" id="I3TEM4"/>
<name>I3TEM4_THEC1</name>
<protein>
    <submittedName>
        <fullName evidence="8">Cobalamin biosynthesis protein</fullName>
    </submittedName>
</protein>
<comment type="subcellular location">
    <subcellularLocation>
        <location evidence="1">Cell membrane</location>
    </subcellularLocation>
</comment>
<dbReference type="InterPro" id="IPR025937">
    <property type="entry name" value="PDGLE_dom"/>
</dbReference>
<evidence type="ECO:0000256" key="3">
    <source>
        <dbReference type="ARBA" id="ARBA00022692"/>
    </source>
</evidence>
<gene>
    <name evidence="8" type="ordered locus">TCELL_0788</name>
</gene>
<evidence type="ECO:0000256" key="6">
    <source>
        <dbReference type="SAM" id="Phobius"/>
    </source>
</evidence>
<evidence type="ECO:0000313" key="8">
    <source>
        <dbReference type="EMBL" id="AFK51212.1"/>
    </source>
</evidence>
<feature type="domain" description="PDGLE" evidence="7">
    <location>
        <begin position="47"/>
        <end position="88"/>
    </location>
</feature>
<keyword evidence="2" id="KW-1003">Cell membrane</keyword>
<dbReference type="eggNOG" id="arCOG03159">
    <property type="taxonomic scope" value="Archaea"/>
</dbReference>
<feature type="transmembrane region" description="Helical" evidence="6">
    <location>
        <begin position="64"/>
        <end position="85"/>
    </location>
</feature>
<reference evidence="8 9" key="1">
    <citation type="journal article" date="2012" name="J. Bacteriol.">
        <title>Complete genome sequence of the hyperthermophilic cellulolytic Crenarchaeon 'Thermogladius cellulolyticus' 1633.</title>
        <authorList>
            <person name="Mardanov A.V."/>
            <person name="Kochetkova T.V."/>
            <person name="Beletsky A.V."/>
            <person name="Bonch-Osmolovskaya E.A."/>
            <person name="Ravin N.V."/>
            <person name="Skryabin K.G."/>
        </authorList>
    </citation>
    <scope>NUCLEOTIDE SEQUENCE [LARGE SCALE GENOMIC DNA]</scope>
    <source>
        <strain evidence="9">DSM 22663 / VKM B-2946 / 1633</strain>
    </source>
</reference>
<evidence type="ECO:0000313" key="9">
    <source>
        <dbReference type="Proteomes" id="UP000005270"/>
    </source>
</evidence>
<dbReference type="InParanoid" id="I3TEM4"/>
<dbReference type="Pfam" id="PF13190">
    <property type="entry name" value="PDGLE"/>
    <property type="match status" value="1"/>
</dbReference>
<dbReference type="STRING" id="1184251.TCELL_0788"/>
<keyword evidence="9" id="KW-1185">Reference proteome</keyword>
<keyword evidence="4 6" id="KW-1133">Transmembrane helix</keyword>
<sequence length="93" mass="10317">MKKSVVLLVVLLLLSPVFGVYLANMVGYHEPLDIAGEKLNLTDISDEINWTFLKDYTVPGLPEWLGYVVSGVLGVALIYSIGLLLRKVAERKK</sequence>
<keyword evidence="5 6" id="KW-0472">Membrane</keyword>
<organism evidence="8 9">
    <name type="scientific">Thermogladius calderae (strain DSM 22663 / VKM B-2946 / 1633)</name>
    <dbReference type="NCBI Taxonomy" id="1184251"/>
    <lineage>
        <taxon>Archaea</taxon>
        <taxon>Thermoproteota</taxon>
        <taxon>Thermoprotei</taxon>
        <taxon>Desulfurococcales</taxon>
        <taxon>Desulfurococcaceae</taxon>
        <taxon>Thermogladius</taxon>
    </lineage>
</organism>
<evidence type="ECO:0000256" key="5">
    <source>
        <dbReference type="ARBA" id="ARBA00023136"/>
    </source>
</evidence>
<dbReference type="GO" id="GO:0005886">
    <property type="term" value="C:plasma membrane"/>
    <property type="evidence" value="ECO:0007669"/>
    <property type="project" value="UniProtKB-SubCell"/>
</dbReference>
<evidence type="ECO:0000256" key="1">
    <source>
        <dbReference type="ARBA" id="ARBA00004236"/>
    </source>
</evidence>
<evidence type="ECO:0000256" key="4">
    <source>
        <dbReference type="ARBA" id="ARBA00022989"/>
    </source>
</evidence>
<dbReference type="KEGG" id="thg:TCELL_0788"/>
<evidence type="ECO:0000256" key="2">
    <source>
        <dbReference type="ARBA" id="ARBA00022475"/>
    </source>
</evidence>
<dbReference type="HOGENOM" id="CLU_179751_0_0_2"/>
<dbReference type="RefSeq" id="WP_014737462.1">
    <property type="nucleotide sequence ID" value="NC_017954.1"/>
</dbReference>
<dbReference type="Proteomes" id="UP000005270">
    <property type="component" value="Chromosome"/>
</dbReference>
<dbReference type="GeneID" id="13013105"/>
<accession>I3TEM4</accession>
<keyword evidence="3 6" id="KW-0812">Transmembrane</keyword>
<proteinExistence type="predicted"/>